<dbReference type="PATRIC" id="fig|1203606.4.peg.3039"/>
<keyword evidence="2" id="KW-1185">Reference proteome</keyword>
<proteinExistence type="predicted"/>
<dbReference type="Proteomes" id="UP000013981">
    <property type="component" value="Unassembled WGS sequence"/>
</dbReference>
<protein>
    <submittedName>
        <fullName evidence="1">Uncharacterized protein</fullName>
    </submittedName>
</protein>
<evidence type="ECO:0000313" key="2">
    <source>
        <dbReference type="Proteomes" id="UP000013981"/>
    </source>
</evidence>
<name>R8VXG1_9FIRM</name>
<gene>
    <name evidence="1" type="ORF">HMPREF1526_03080</name>
</gene>
<dbReference type="EMBL" id="AQOB01000015">
    <property type="protein sequence ID" value="EOQ35612.1"/>
    <property type="molecule type" value="Genomic_DNA"/>
</dbReference>
<dbReference type="HOGENOM" id="CLU_2551905_0_0_9"/>
<comment type="caution">
    <text evidence="1">The sequence shown here is derived from an EMBL/GenBank/DDBJ whole genome shotgun (WGS) entry which is preliminary data.</text>
</comment>
<dbReference type="AlphaFoldDB" id="R8VXG1"/>
<reference evidence="1 2" key="1">
    <citation type="submission" date="2013-01" db="EMBL/GenBank/DDBJ databases">
        <title>The Genome Sequence of Butyricicoccus pullicaecorum 1.2.</title>
        <authorList>
            <consortium name="The Broad Institute Genome Sequencing Platform"/>
            <person name="Earl A."/>
            <person name="Ward D."/>
            <person name="Feldgarden M."/>
            <person name="Gevers D."/>
            <person name="Van Immerseel F."/>
            <person name="Eeckhaut V."/>
            <person name="Walker B."/>
            <person name="Young S.K."/>
            <person name="Zeng Q."/>
            <person name="Gargeya S."/>
            <person name="Fitzgerald M."/>
            <person name="Haas B."/>
            <person name="Abouelleil A."/>
            <person name="Alvarado L."/>
            <person name="Arachchi H.M."/>
            <person name="Berlin A.M."/>
            <person name="Chapman S.B."/>
            <person name="Dewar J."/>
            <person name="Goldberg J."/>
            <person name="Griggs A."/>
            <person name="Gujja S."/>
            <person name="Hansen M."/>
            <person name="Howarth C."/>
            <person name="Imamovic A."/>
            <person name="Larimer J."/>
            <person name="McCowan C."/>
            <person name="Murphy C."/>
            <person name="Neiman D."/>
            <person name="Pearson M."/>
            <person name="Priest M."/>
            <person name="Roberts A."/>
            <person name="Saif S."/>
            <person name="Shea T."/>
            <person name="Sisk P."/>
            <person name="Sykes S."/>
            <person name="Wortman J."/>
            <person name="Nusbaum C."/>
            <person name="Birren B."/>
        </authorList>
    </citation>
    <scope>NUCLEOTIDE SEQUENCE [LARGE SCALE GENOMIC DNA]</scope>
    <source>
        <strain evidence="1 2">1.2</strain>
    </source>
</reference>
<accession>R8VXG1</accession>
<sequence length="82" mass="8747">MQSPAGFFLFLWNLFWSVTYNDSGYCVFTISQDICVAVPVEFGAVASVGDSYISCNGASDQDICTGCGEVVPPVPETVVPQV</sequence>
<evidence type="ECO:0000313" key="1">
    <source>
        <dbReference type="EMBL" id="EOQ35612.1"/>
    </source>
</evidence>
<organism evidence="1 2">
    <name type="scientific">Butyricicoccus pullicaecorum 1.2</name>
    <dbReference type="NCBI Taxonomy" id="1203606"/>
    <lineage>
        <taxon>Bacteria</taxon>
        <taxon>Bacillati</taxon>
        <taxon>Bacillota</taxon>
        <taxon>Clostridia</taxon>
        <taxon>Eubacteriales</taxon>
        <taxon>Butyricicoccaceae</taxon>
        <taxon>Butyricicoccus</taxon>
    </lineage>
</organism>